<name>A0ABW0V381_9ACTN</name>
<feature type="region of interest" description="Disordered" evidence="1">
    <location>
        <begin position="313"/>
        <end position="357"/>
    </location>
</feature>
<gene>
    <name evidence="3" type="ORF">ACFPZJ_37910</name>
</gene>
<feature type="compositionally biased region" description="Pro residues" evidence="1">
    <location>
        <begin position="710"/>
        <end position="721"/>
    </location>
</feature>
<evidence type="ECO:0000313" key="4">
    <source>
        <dbReference type="Proteomes" id="UP001596154"/>
    </source>
</evidence>
<evidence type="ECO:0000313" key="3">
    <source>
        <dbReference type="EMBL" id="MFC5639404.1"/>
    </source>
</evidence>
<evidence type="ECO:0000256" key="1">
    <source>
        <dbReference type="SAM" id="MobiDB-lite"/>
    </source>
</evidence>
<keyword evidence="4" id="KW-1185">Reference proteome</keyword>
<accession>A0ABW0V381</accession>
<keyword evidence="2" id="KW-0472">Membrane</keyword>
<keyword evidence="2" id="KW-0812">Transmembrane</keyword>
<sequence>MGILTGGLPVLDNVQDAEAAPKRCTDMYGTPNRAPRLGSLPGFRAPGKYQWRTRGDTKRTYTYDNPRKALSGLEIPESGAAKRAFDQVKPNPDLYDNATPEHAWAYWKQNQRKPVKDRYPGSFNEYVNTLYVNGEGNSRRGVAYERENAQYFKLGGRDWYCQYSLREELPEIWAEIVEEITQEMIAEHGEQKGREEAKKVLKEDRRFDAYRNSRGQKIIYEFKSGREISRNQVLIDRAMAKRGYRVVYVFGREPTQPTQRLLRQYGMNWYQHRAVESGRFTPGVHTREDSAFNGPRNNCPAVQLNSVKVAAQAQPCRGRSSRGAANDMARGSGRSKEEAQRRAQARAKAPGAINRVRGPGGIDFSTMELRYITEPVKGKGMDYGFKAKLNEDEDNNPSWGGGEKIDLSSDAMFTWLALHPNRFWVNLNPDQPDQVTDDKLAKTDAGRVLLEADLQMKHDLAKIMVPDNPVGNRLWDSFRHVNGAPCWDTFRYFIEPYPAKVREEDGRLYILDAPMDVMAEKLKTSDSGKCEQPKEVQDHNFRKIQEIAILELEKTVNTAPAYADLRSVYTSRIAAEWIKQKDVKRPGDFHLIIGSDDATAWPSRTKWDRNKIYADYLKSYKEYDFHFKRKYEQDGAVLEFEFATGGVDFSKQPKPDNISKTEFQADHPDLPDTARQSSKSVVQYDGDPGTGYLGGNNYGATDGKDDEPRPTPTPTDAPAPAPTTSTPGGTEPSHDPQESDGDIADTGSDLPVGLITGIAAAVIAAGAALVWWIRRRKAAEG</sequence>
<feature type="compositionally biased region" description="Gly residues" evidence="1">
    <location>
        <begin position="688"/>
        <end position="697"/>
    </location>
</feature>
<feature type="region of interest" description="Disordered" evidence="1">
    <location>
        <begin position="648"/>
        <end position="748"/>
    </location>
</feature>
<reference evidence="4" key="1">
    <citation type="journal article" date="2019" name="Int. J. Syst. Evol. Microbiol.">
        <title>The Global Catalogue of Microorganisms (GCM) 10K type strain sequencing project: providing services to taxonomists for standard genome sequencing and annotation.</title>
        <authorList>
            <consortium name="The Broad Institute Genomics Platform"/>
            <consortium name="The Broad Institute Genome Sequencing Center for Infectious Disease"/>
            <person name="Wu L."/>
            <person name="Ma J."/>
        </authorList>
    </citation>
    <scope>NUCLEOTIDE SEQUENCE [LARGE SCALE GENOMIC DNA]</scope>
    <source>
        <strain evidence="4">CGMCC 4.7248</strain>
    </source>
</reference>
<evidence type="ECO:0000256" key="2">
    <source>
        <dbReference type="SAM" id="Phobius"/>
    </source>
</evidence>
<proteinExistence type="predicted"/>
<feature type="compositionally biased region" description="Low complexity" evidence="1">
    <location>
        <begin position="722"/>
        <end position="731"/>
    </location>
</feature>
<evidence type="ECO:0008006" key="5">
    <source>
        <dbReference type="Google" id="ProtNLM"/>
    </source>
</evidence>
<comment type="caution">
    <text evidence="3">The sequence shown here is derived from an EMBL/GenBank/DDBJ whole genome shotgun (WGS) entry which is preliminary data.</text>
</comment>
<organism evidence="3 4">
    <name type="scientific">Streptomyces bullii</name>
    <dbReference type="NCBI Taxonomy" id="349910"/>
    <lineage>
        <taxon>Bacteria</taxon>
        <taxon>Bacillati</taxon>
        <taxon>Actinomycetota</taxon>
        <taxon>Actinomycetes</taxon>
        <taxon>Kitasatosporales</taxon>
        <taxon>Streptomycetaceae</taxon>
        <taxon>Streptomyces</taxon>
    </lineage>
</organism>
<feature type="transmembrane region" description="Helical" evidence="2">
    <location>
        <begin position="752"/>
        <end position="773"/>
    </location>
</feature>
<dbReference type="RefSeq" id="WP_381031374.1">
    <property type="nucleotide sequence ID" value="NZ_JBHSNY010000021.1"/>
</dbReference>
<dbReference type="Proteomes" id="UP001596154">
    <property type="component" value="Unassembled WGS sequence"/>
</dbReference>
<keyword evidence="2" id="KW-1133">Transmembrane helix</keyword>
<dbReference type="EMBL" id="JBHSNY010000021">
    <property type="protein sequence ID" value="MFC5639404.1"/>
    <property type="molecule type" value="Genomic_DNA"/>
</dbReference>
<feature type="compositionally biased region" description="Basic and acidic residues" evidence="1">
    <location>
        <begin position="651"/>
        <end position="672"/>
    </location>
</feature>
<protein>
    <recommendedName>
        <fullName evidence="5">Tox-REase-5 domain-containing protein</fullName>
    </recommendedName>
</protein>